<reference evidence="5" key="1">
    <citation type="journal article" date="2023" name="Proc. Natl. Acad. Sci. U.S.A.">
        <title>Genomic and structural basis for evolution of tropane alkaloid biosynthesis.</title>
        <authorList>
            <person name="Wanga Y.-J."/>
            <person name="Taina T."/>
            <person name="Yua J.-Y."/>
            <person name="Lia J."/>
            <person name="Xua B."/>
            <person name="Chenc J."/>
            <person name="D'Auriad J.C."/>
            <person name="Huanga J.-P."/>
            <person name="Huanga S.-X."/>
        </authorList>
    </citation>
    <scope>NUCLEOTIDE SEQUENCE [LARGE SCALE GENOMIC DNA]</scope>
    <source>
        <strain evidence="5">cv. KIB-2019</strain>
    </source>
</reference>
<accession>A0A9Q1MSD7</accession>
<feature type="domain" description="DNA replication factor Cdt1 C-terminal" evidence="3">
    <location>
        <begin position="1"/>
        <end position="56"/>
    </location>
</feature>
<dbReference type="OrthoDB" id="341730at2759"/>
<dbReference type="GO" id="GO:0000278">
    <property type="term" value="P:mitotic cell cycle"/>
    <property type="evidence" value="ECO:0007669"/>
    <property type="project" value="TreeGrafter"/>
</dbReference>
<name>A0A9Q1MSD7_9SOLA</name>
<dbReference type="Proteomes" id="UP001152561">
    <property type="component" value="Unassembled WGS sequence"/>
</dbReference>
<evidence type="ECO:0000256" key="1">
    <source>
        <dbReference type="ARBA" id="ARBA00008356"/>
    </source>
</evidence>
<dbReference type="InterPro" id="IPR045173">
    <property type="entry name" value="Cdt1"/>
</dbReference>
<evidence type="ECO:0000259" key="3">
    <source>
        <dbReference type="Pfam" id="PF16679"/>
    </source>
</evidence>
<dbReference type="Gene3D" id="1.10.10.1420">
    <property type="entry name" value="DNA replication factor Cdt1, C-terminal WH domain"/>
    <property type="match status" value="1"/>
</dbReference>
<dbReference type="PANTHER" id="PTHR28637">
    <property type="entry name" value="DNA REPLICATION FACTOR CDT1"/>
    <property type="match status" value="1"/>
</dbReference>
<evidence type="ECO:0000313" key="4">
    <source>
        <dbReference type="EMBL" id="KAJ8565168.1"/>
    </source>
</evidence>
<dbReference type="InterPro" id="IPR032054">
    <property type="entry name" value="Cdt1_C"/>
</dbReference>
<dbReference type="GO" id="GO:0000076">
    <property type="term" value="P:DNA replication checkpoint signaling"/>
    <property type="evidence" value="ECO:0007669"/>
    <property type="project" value="TreeGrafter"/>
</dbReference>
<dbReference type="AlphaFoldDB" id="A0A9Q1MSD7"/>
<dbReference type="PANTHER" id="PTHR28637:SF9">
    <property type="entry name" value="CDT1-LIKE PROTEIN A, CHLOROPLASTIC"/>
    <property type="match status" value="1"/>
</dbReference>
<evidence type="ECO:0000313" key="5">
    <source>
        <dbReference type="Proteomes" id="UP001152561"/>
    </source>
</evidence>
<sequence length="83" mass="9650">MIACLHRLFDMIYFLFQSIKRSVMTKEEFMHRVISSHLQITDKSEVEQQLILLQEPASRGTLLLLVYRISNPDAISSRLAEAK</sequence>
<comment type="similarity">
    <text evidence="1">Belongs to the Cdt1 family.</text>
</comment>
<evidence type="ECO:0000256" key="2">
    <source>
        <dbReference type="ARBA" id="ARBA00023306"/>
    </source>
</evidence>
<gene>
    <name evidence="4" type="ORF">K7X08_007744</name>
</gene>
<dbReference type="Pfam" id="PF16679">
    <property type="entry name" value="CDT1_C"/>
    <property type="match status" value="1"/>
</dbReference>
<dbReference type="InterPro" id="IPR038090">
    <property type="entry name" value="Cdt1_C_WH_dom_sf"/>
</dbReference>
<dbReference type="GO" id="GO:0005634">
    <property type="term" value="C:nucleus"/>
    <property type="evidence" value="ECO:0007669"/>
    <property type="project" value="TreeGrafter"/>
</dbReference>
<dbReference type="EMBL" id="JAJAGQ010000004">
    <property type="protein sequence ID" value="KAJ8565168.1"/>
    <property type="molecule type" value="Genomic_DNA"/>
</dbReference>
<organism evidence="4 5">
    <name type="scientific">Anisodus acutangulus</name>
    <dbReference type="NCBI Taxonomy" id="402998"/>
    <lineage>
        <taxon>Eukaryota</taxon>
        <taxon>Viridiplantae</taxon>
        <taxon>Streptophyta</taxon>
        <taxon>Embryophyta</taxon>
        <taxon>Tracheophyta</taxon>
        <taxon>Spermatophyta</taxon>
        <taxon>Magnoliopsida</taxon>
        <taxon>eudicotyledons</taxon>
        <taxon>Gunneridae</taxon>
        <taxon>Pentapetalae</taxon>
        <taxon>asterids</taxon>
        <taxon>lamiids</taxon>
        <taxon>Solanales</taxon>
        <taxon>Solanaceae</taxon>
        <taxon>Solanoideae</taxon>
        <taxon>Hyoscyameae</taxon>
        <taxon>Anisodus</taxon>
    </lineage>
</organism>
<proteinExistence type="inferred from homology"/>
<keyword evidence="2" id="KW-0131">Cell cycle</keyword>
<protein>
    <recommendedName>
        <fullName evidence="3">DNA replication factor Cdt1 C-terminal domain-containing protein</fullName>
    </recommendedName>
</protein>
<dbReference type="GO" id="GO:0030174">
    <property type="term" value="P:regulation of DNA-templated DNA replication initiation"/>
    <property type="evidence" value="ECO:0007669"/>
    <property type="project" value="InterPro"/>
</dbReference>
<dbReference type="GO" id="GO:0003677">
    <property type="term" value="F:DNA binding"/>
    <property type="evidence" value="ECO:0007669"/>
    <property type="project" value="InterPro"/>
</dbReference>
<keyword evidence="5" id="KW-1185">Reference proteome</keyword>
<dbReference type="GO" id="GO:0071163">
    <property type="term" value="P:DNA replication preinitiation complex assembly"/>
    <property type="evidence" value="ECO:0007669"/>
    <property type="project" value="InterPro"/>
</dbReference>
<comment type="caution">
    <text evidence="4">The sequence shown here is derived from an EMBL/GenBank/DDBJ whole genome shotgun (WGS) entry which is preliminary data.</text>
</comment>
<dbReference type="GO" id="GO:0070182">
    <property type="term" value="F:DNA polymerase binding"/>
    <property type="evidence" value="ECO:0007669"/>
    <property type="project" value="TreeGrafter"/>
</dbReference>